<dbReference type="PANTHER" id="PTHR47150">
    <property type="entry name" value="OS12G0169200 PROTEIN"/>
    <property type="match status" value="1"/>
</dbReference>
<comment type="caution">
    <text evidence="1">The sequence shown here is derived from an EMBL/GenBank/DDBJ whole genome shotgun (WGS) entry which is preliminary data.</text>
</comment>
<dbReference type="OrthoDB" id="124998at2759"/>
<evidence type="ECO:0000313" key="2">
    <source>
        <dbReference type="Proteomes" id="UP000655225"/>
    </source>
</evidence>
<reference evidence="1 2" key="1">
    <citation type="submission" date="2020-04" db="EMBL/GenBank/DDBJ databases">
        <title>Plant Genome Project.</title>
        <authorList>
            <person name="Zhang R.-G."/>
        </authorList>
    </citation>
    <scope>NUCLEOTIDE SEQUENCE [LARGE SCALE GENOMIC DNA]</scope>
    <source>
        <strain evidence="1">YNK0</strain>
        <tissue evidence="1">Leaf</tissue>
    </source>
</reference>
<dbReference type="AlphaFoldDB" id="A0A834ZJ07"/>
<gene>
    <name evidence="1" type="ORF">HHK36_008153</name>
</gene>
<accession>A0A834ZJ07</accession>
<dbReference type="EMBL" id="JABCRI010000005">
    <property type="protein sequence ID" value="KAF8406073.1"/>
    <property type="molecule type" value="Genomic_DNA"/>
</dbReference>
<evidence type="ECO:0000313" key="1">
    <source>
        <dbReference type="EMBL" id="KAF8406073.1"/>
    </source>
</evidence>
<sequence>MARNLPNNMLREEFEDSDVELEILTIACIEEERLDKERRSRRHRGSVQVEAHNANFVQKANTLGMLGIPSLQKITAAMRMLAYGVTADYVDEYKRIGESTTIESLKTLVQGIVAIFS</sequence>
<proteinExistence type="predicted"/>
<keyword evidence="2" id="KW-1185">Reference proteome</keyword>
<protein>
    <submittedName>
        <fullName evidence="1">Uncharacterized protein</fullName>
    </submittedName>
</protein>
<dbReference type="PANTHER" id="PTHR47150:SF7">
    <property type="entry name" value="NUCLEASE"/>
    <property type="match status" value="1"/>
</dbReference>
<organism evidence="1 2">
    <name type="scientific">Tetracentron sinense</name>
    <name type="common">Spur-leaf</name>
    <dbReference type="NCBI Taxonomy" id="13715"/>
    <lineage>
        <taxon>Eukaryota</taxon>
        <taxon>Viridiplantae</taxon>
        <taxon>Streptophyta</taxon>
        <taxon>Embryophyta</taxon>
        <taxon>Tracheophyta</taxon>
        <taxon>Spermatophyta</taxon>
        <taxon>Magnoliopsida</taxon>
        <taxon>Trochodendrales</taxon>
        <taxon>Trochodendraceae</taxon>
        <taxon>Tetracentron</taxon>
    </lineage>
</organism>
<name>A0A834ZJ07_TETSI</name>
<dbReference type="Proteomes" id="UP000655225">
    <property type="component" value="Unassembled WGS sequence"/>
</dbReference>